<dbReference type="Proteomes" id="UP000597444">
    <property type="component" value="Unassembled WGS sequence"/>
</dbReference>
<dbReference type="PANTHER" id="PTHR47691">
    <property type="entry name" value="REGULATOR-RELATED"/>
    <property type="match status" value="1"/>
</dbReference>
<dbReference type="EMBL" id="BNJK01000001">
    <property type="protein sequence ID" value="GHO94361.1"/>
    <property type="molecule type" value="Genomic_DNA"/>
</dbReference>
<dbReference type="PRINTS" id="PR00364">
    <property type="entry name" value="DISEASERSIST"/>
</dbReference>
<dbReference type="InterPro" id="IPR027417">
    <property type="entry name" value="P-loop_NTPase"/>
</dbReference>
<comment type="caution">
    <text evidence="2">The sequence shown here is derived from an EMBL/GenBank/DDBJ whole genome shotgun (WGS) entry which is preliminary data.</text>
</comment>
<evidence type="ECO:0000313" key="3">
    <source>
        <dbReference type="Proteomes" id="UP000597444"/>
    </source>
</evidence>
<dbReference type="CDD" id="cd00093">
    <property type="entry name" value="HTH_XRE"/>
    <property type="match status" value="1"/>
</dbReference>
<dbReference type="Gene3D" id="1.10.260.40">
    <property type="entry name" value="lambda repressor-like DNA-binding domains"/>
    <property type="match status" value="1"/>
</dbReference>
<dbReference type="PANTHER" id="PTHR47691:SF3">
    <property type="entry name" value="HTH-TYPE TRANSCRIPTIONAL REGULATOR RV0890C-RELATED"/>
    <property type="match status" value="1"/>
</dbReference>
<dbReference type="GO" id="GO:0043531">
    <property type="term" value="F:ADP binding"/>
    <property type="evidence" value="ECO:0007669"/>
    <property type="project" value="InterPro"/>
</dbReference>
<dbReference type="GO" id="GO:0003677">
    <property type="term" value="F:DNA binding"/>
    <property type="evidence" value="ECO:0007669"/>
    <property type="project" value="InterPro"/>
</dbReference>
<evidence type="ECO:0000259" key="1">
    <source>
        <dbReference type="PROSITE" id="PS50943"/>
    </source>
</evidence>
<dbReference type="SUPFAM" id="SSF47413">
    <property type="entry name" value="lambda repressor-like DNA-binding domains"/>
    <property type="match status" value="1"/>
</dbReference>
<gene>
    <name evidence="2" type="ORF">KSF_044090</name>
</gene>
<dbReference type="Pfam" id="PF01381">
    <property type="entry name" value="HTH_3"/>
    <property type="match status" value="1"/>
</dbReference>
<dbReference type="Gene3D" id="3.40.50.300">
    <property type="entry name" value="P-loop containing nucleotide triphosphate hydrolases"/>
    <property type="match status" value="1"/>
</dbReference>
<dbReference type="InterPro" id="IPR002182">
    <property type="entry name" value="NB-ARC"/>
</dbReference>
<dbReference type="AlphaFoldDB" id="A0A8J3IGX3"/>
<protein>
    <recommendedName>
        <fullName evidence="1">HTH cro/C1-type domain-containing protein</fullName>
    </recommendedName>
</protein>
<dbReference type="InterPro" id="IPR001387">
    <property type="entry name" value="Cro/C1-type_HTH"/>
</dbReference>
<dbReference type="InterPro" id="IPR010982">
    <property type="entry name" value="Lambda_DNA-bd_dom_sf"/>
</dbReference>
<organism evidence="2 3">
    <name type="scientific">Reticulibacter mediterranei</name>
    <dbReference type="NCBI Taxonomy" id="2778369"/>
    <lineage>
        <taxon>Bacteria</taxon>
        <taxon>Bacillati</taxon>
        <taxon>Chloroflexota</taxon>
        <taxon>Ktedonobacteria</taxon>
        <taxon>Ktedonobacterales</taxon>
        <taxon>Reticulibacteraceae</taxon>
        <taxon>Reticulibacter</taxon>
    </lineage>
</organism>
<sequence length="487" mass="54381">MRGWSLARIAEALGITTRTVIRWERGQATPYPYYRERLCALFGKSALELGLEPDGKEREKTISMEKHAGDPSFSQSPRSASYLIDNMIPEALGRGGNLLGRSELLEQIKERLREGERLTLYGLPGVGKTSLAVALAIDKQIQARFPDGILWVGLGTQPNVVSQLARWGSLLRVWPHEFEDSESHETWARTLQAFIGSRAMLLIIDDAWTAEDALAFQIGGTRCAHLLLTRLLQVALAFSQENMLMVPEIPEDECLKLLARYVPRLVTHDKESVCTLVRAVGRLPLALTLMGKHLALQDLTGQPRRVQAALTRLHETRHRLHLSIPVTVQERPPHLPAGVPISLHATIAVSDQRLSTQAQIMLRRLALFAPKPNSFSEEVALAVGGEPAEILDELWDAGLLESCNAERYTLHQTIVDYARADQPPDLAALRRLVLYMLNFLENHIQDSEMLEIETINILTALDGAATLQMQPEAVLTESARIWLQTLR</sequence>
<keyword evidence="3" id="KW-1185">Reference proteome</keyword>
<dbReference type="Pfam" id="PF00931">
    <property type="entry name" value="NB-ARC"/>
    <property type="match status" value="1"/>
</dbReference>
<feature type="domain" description="HTH cro/C1-type" evidence="1">
    <location>
        <begin position="2"/>
        <end position="49"/>
    </location>
</feature>
<dbReference type="PROSITE" id="PS50943">
    <property type="entry name" value="HTH_CROC1"/>
    <property type="match status" value="1"/>
</dbReference>
<dbReference type="SUPFAM" id="SSF52540">
    <property type="entry name" value="P-loop containing nucleoside triphosphate hydrolases"/>
    <property type="match status" value="1"/>
</dbReference>
<proteinExistence type="predicted"/>
<name>A0A8J3IGX3_9CHLR</name>
<evidence type="ECO:0000313" key="2">
    <source>
        <dbReference type="EMBL" id="GHO94361.1"/>
    </source>
</evidence>
<accession>A0A8J3IGX3</accession>
<reference evidence="2" key="1">
    <citation type="submission" date="2020-10" db="EMBL/GenBank/DDBJ databases">
        <title>Taxonomic study of unclassified bacteria belonging to the class Ktedonobacteria.</title>
        <authorList>
            <person name="Yabe S."/>
            <person name="Wang C.M."/>
            <person name="Zheng Y."/>
            <person name="Sakai Y."/>
            <person name="Cavaletti L."/>
            <person name="Monciardini P."/>
            <person name="Donadio S."/>
        </authorList>
    </citation>
    <scope>NUCLEOTIDE SEQUENCE</scope>
    <source>
        <strain evidence="2">ID150040</strain>
    </source>
</reference>